<sequence>MDEIYRSESGRDILTEPTLLFADAGKDGAAAVAAQGR</sequence>
<evidence type="ECO:0000313" key="1">
    <source>
        <dbReference type="EMBL" id="NYE42062.1"/>
    </source>
</evidence>
<dbReference type="AlphaFoldDB" id="A0A7Y9HCN1"/>
<comment type="caution">
    <text evidence="1">The sequence shown here is derived from an EMBL/GenBank/DDBJ whole genome shotgun (WGS) entry which is preliminary data.</text>
</comment>
<reference evidence="1 2" key="1">
    <citation type="submission" date="2020-07" db="EMBL/GenBank/DDBJ databases">
        <title>Sequencing the genomes of 1000 actinobacteria strains.</title>
        <authorList>
            <person name="Klenk H.-P."/>
        </authorList>
    </citation>
    <scope>NUCLEOTIDE SEQUENCE [LARGE SCALE GENOMIC DNA]</scope>
    <source>
        <strain evidence="1 2">DSM 41455</strain>
    </source>
</reference>
<organism evidence="1 2">
    <name type="scientific">Streptomyces fulvorobeus</name>
    <dbReference type="NCBI Taxonomy" id="284028"/>
    <lineage>
        <taxon>Bacteria</taxon>
        <taxon>Bacillati</taxon>
        <taxon>Actinomycetota</taxon>
        <taxon>Actinomycetes</taxon>
        <taxon>Kitasatosporales</taxon>
        <taxon>Streptomycetaceae</taxon>
        <taxon>Streptomyces</taxon>
    </lineage>
</organism>
<gene>
    <name evidence="1" type="ORF">HEB29_003073</name>
</gene>
<proteinExistence type="predicted"/>
<evidence type="ECO:0000313" key="2">
    <source>
        <dbReference type="Proteomes" id="UP000530403"/>
    </source>
</evidence>
<name>A0A7Y9HCN1_9ACTN</name>
<protein>
    <submittedName>
        <fullName evidence="1">Uncharacterized protein</fullName>
    </submittedName>
</protein>
<accession>A0A7Y9HCN1</accession>
<dbReference type="EMBL" id="JACCCF010000001">
    <property type="protein sequence ID" value="NYE42062.1"/>
    <property type="molecule type" value="Genomic_DNA"/>
</dbReference>
<dbReference type="Proteomes" id="UP000530403">
    <property type="component" value="Unassembled WGS sequence"/>
</dbReference>